<protein>
    <submittedName>
        <fullName evidence="1">Polyprotein</fullName>
    </submittedName>
</protein>
<evidence type="ECO:0000313" key="2">
    <source>
        <dbReference type="Proteomes" id="UP001219518"/>
    </source>
</evidence>
<reference evidence="1" key="1">
    <citation type="submission" date="2021-07" db="EMBL/GenBank/DDBJ databases">
        <authorList>
            <person name="Catto M.A."/>
            <person name="Jacobson A."/>
            <person name="Kennedy G."/>
            <person name="Labadie P."/>
            <person name="Hunt B.G."/>
            <person name="Srinivasan R."/>
        </authorList>
    </citation>
    <scope>NUCLEOTIDE SEQUENCE</scope>
    <source>
        <strain evidence="1">PL_HMW_Pooled</strain>
        <tissue evidence="1">Head</tissue>
    </source>
</reference>
<organism evidence="1 2">
    <name type="scientific">Frankliniella fusca</name>
    <dbReference type="NCBI Taxonomy" id="407009"/>
    <lineage>
        <taxon>Eukaryota</taxon>
        <taxon>Metazoa</taxon>
        <taxon>Ecdysozoa</taxon>
        <taxon>Arthropoda</taxon>
        <taxon>Hexapoda</taxon>
        <taxon>Insecta</taxon>
        <taxon>Pterygota</taxon>
        <taxon>Neoptera</taxon>
        <taxon>Paraneoptera</taxon>
        <taxon>Thysanoptera</taxon>
        <taxon>Terebrantia</taxon>
        <taxon>Thripoidea</taxon>
        <taxon>Thripidae</taxon>
        <taxon>Frankliniella</taxon>
    </lineage>
</organism>
<dbReference type="AlphaFoldDB" id="A0AAE1H0D6"/>
<accession>A0AAE1H0D6</accession>
<dbReference type="Proteomes" id="UP001219518">
    <property type="component" value="Unassembled WGS sequence"/>
</dbReference>
<sequence length="77" mass="8578">MHKTSTLEYRQARQDAMVALPLLPVVNFGVNDTEIFELTSISSNASIWLNSGESDSTATVYSQPMTFTEAYVTKDEQ</sequence>
<gene>
    <name evidence="1" type="ORF">KUF71_021773</name>
</gene>
<name>A0AAE1H0D6_9NEOP</name>
<proteinExistence type="predicted"/>
<dbReference type="EMBL" id="JAHWGI010000292">
    <property type="protein sequence ID" value="KAK3912203.1"/>
    <property type="molecule type" value="Genomic_DNA"/>
</dbReference>
<reference evidence="1" key="2">
    <citation type="journal article" date="2023" name="BMC Genomics">
        <title>Pest status, molecular evolution, and epigenetic factors derived from the genome assembly of Frankliniella fusca, a thysanopteran phytovirus vector.</title>
        <authorList>
            <person name="Catto M.A."/>
            <person name="Labadie P.E."/>
            <person name="Jacobson A.L."/>
            <person name="Kennedy G.G."/>
            <person name="Srinivasan R."/>
            <person name="Hunt B.G."/>
        </authorList>
    </citation>
    <scope>NUCLEOTIDE SEQUENCE</scope>
    <source>
        <strain evidence="1">PL_HMW_Pooled</strain>
    </source>
</reference>
<comment type="caution">
    <text evidence="1">The sequence shown here is derived from an EMBL/GenBank/DDBJ whole genome shotgun (WGS) entry which is preliminary data.</text>
</comment>
<keyword evidence="2" id="KW-1185">Reference proteome</keyword>
<evidence type="ECO:0000313" key="1">
    <source>
        <dbReference type="EMBL" id="KAK3912203.1"/>
    </source>
</evidence>